<accession>A0A8H7Y487</accession>
<dbReference type="EMBL" id="JAFIQS010000003">
    <property type="protein sequence ID" value="KAG5170835.1"/>
    <property type="molecule type" value="Genomic_DNA"/>
</dbReference>
<gene>
    <name evidence="1" type="ORF">JR316_002910</name>
</gene>
<comment type="caution">
    <text evidence="1">The sequence shown here is derived from an EMBL/GenBank/DDBJ whole genome shotgun (WGS) entry which is preliminary data.</text>
</comment>
<proteinExistence type="predicted"/>
<name>A0A8H7Y487_PSICU</name>
<dbReference type="AlphaFoldDB" id="A0A8H7Y487"/>
<organism evidence="1">
    <name type="scientific">Psilocybe cubensis</name>
    <name type="common">Psychedelic mushroom</name>
    <name type="synonym">Stropharia cubensis</name>
    <dbReference type="NCBI Taxonomy" id="181762"/>
    <lineage>
        <taxon>Eukaryota</taxon>
        <taxon>Fungi</taxon>
        <taxon>Dikarya</taxon>
        <taxon>Basidiomycota</taxon>
        <taxon>Agaricomycotina</taxon>
        <taxon>Agaricomycetes</taxon>
        <taxon>Agaricomycetidae</taxon>
        <taxon>Agaricales</taxon>
        <taxon>Agaricineae</taxon>
        <taxon>Strophariaceae</taxon>
        <taxon>Psilocybe</taxon>
    </lineage>
</organism>
<sequence>MSEHQNESFDVPSQETLFVLLAALYESESPELLLQQFLQFLEQERRENTSQTPFQCGSSTEVSSHIPLSTASSGFDGHDLSATCIHEVLDQHNLQTRTHSSPPGHTDSGWDALPQDTLWPTNHVPVFRDNYPSSFMEAPIGASDNKLGIMQDPMLPPVLASMPTYEFERPVEIPTGQVSTSHGMDTASVTANEAERSIYDNWPLMQLSFLPTPSNQEGSNYPAFSNTLGEGLDGHNLRSTDDRQIVATQCSGDLPVEHGHSEPNVDGRAYESMAEPYASAVTWTNDSMQLPIAPEQPTPSTSQIQGHIPNCMGGLGLSVTRERKRWRKDKGIRFVNLSST</sequence>
<protein>
    <submittedName>
        <fullName evidence="1">Uncharacterized protein</fullName>
    </submittedName>
</protein>
<evidence type="ECO:0000313" key="1">
    <source>
        <dbReference type="EMBL" id="KAG5170835.1"/>
    </source>
</evidence>
<reference evidence="1" key="1">
    <citation type="submission" date="2021-02" db="EMBL/GenBank/DDBJ databases">
        <title>Psilocybe cubensis genome.</title>
        <authorList>
            <person name="Mckernan K.J."/>
            <person name="Crawford S."/>
            <person name="Trippe A."/>
            <person name="Kane L.T."/>
            <person name="Mclaughlin S."/>
        </authorList>
    </citation>
    <scope>NUCLEOTIDE SEQUENCE [LARGE SCALE GENOMIC DNA]</scope>
    <source>
        <strain evidence="1">MGC-MH-2018</strain>
    </source>
</reference>